<gene>
    <name evidence="1" type="ORF">DAPPUDRAFT_278069</name>
</gene>
<dbReference type="KEGG" id="dpx:DAPPUDRAFT_278069"/>
<protein>
    <submittedName>
        <fullName evidence="1">Uncharacterized protein</fullName>
    </submittedName>
</protein>
<keyword evidence="2" id="KW-1185">Reference proteome</keyword>
<sequence>MAVHVEPQALPPGQVTHVVHGLDAEAFDGIPAHQAQVATQALDFARVVQAQAQQGHGVFVSGREGHHRAPAAQG</sequence>
<dbReference type="EMBL" id="GL736641">
    <property type="protein sequence ID" value="EFX60317.1"/>
    <property type="molecule type" value="Genomic_DNA"/>
</dbReference>
<dbReference type="Proteomes" id="UP000000305">
    <property type="component" value="Unassembled WGS sequence"/>
</dbReference>
<proteinExistence type="predicted"/>
<reference evidence="1 2" key="1">
    <citation type="journal article" date="2011" name="Science">
        <title>The ecoresponsive genome of Daphnia pulex.</title>
        <authorList>
            <person name="Colbourne J.K."/>
            <person name="Pfrender M.E."/>
            <person name="Gilbert D."/>
            <person name="Thomas W.K."/>
            <person name="Tucker A."/>
            <person name="Oakley T.H."/>
            <person name="Tokishita S."/>
            <person name="Aerts A."/>
            <person name="Arnold G.J."/>
            <person name="Basu M.K."/>
            <person name="Bauer D.J."/>
            <person name="Caceres C.E."/>
            <person name="Carmel L."/>
            <person name="Casola C."/>
            <person name="Choi J.H."/>
            <person name="Detter J.C."/>
            <person name="Dong Q."/>
            <person name="Dusheyko S."/>
            <person name="Eads B.D."/>
            <person name="Frohlich T."/>
            <person name="Geiler-Samerotte K.A."/>
            <person name="Gerlach D."/>
            <person name="Hatcher P."/>
            <person name="Jogdeo S."/>
            <person name="Krijgsveld J."/>
            <person name="Kriventseva E.V."/>
            <person name="Kultz D."/>
            <person name="Laforsch C."/>
            <person name="Lindquist E."/>
            <person name="Lopez J."/>
            <person name="Manak J.R."/>
            <person name="Muller J."/>
            <person name="Pangilinan J."/>
            <person name="Patwardhan R.P."/>
            <person name="Pitluck S."/>
            <person name="Pritham E.J."/>
            <person name="Rechtsteiner A."/>
            <person name="Rho M."/>
            <person name="Rogozin I.B."/>
            <person name="Sakarya O."/>
            <person name="Salamov A."/>
            <person name="Schaack S."/>
            <person name="Shapiro H."/>
            <person name="Shiga Y."/>
            <person name="Skalitzky C."/>
            <person name="Smith Z."/>
            <person name="Souvorov A."/>
            <person name="Sung W."/>
            <person name="Tang Z."/>
            <person name="Tsuchiya D."/>
            <person name="Tu H."/>
            <person name="Vos H."/>
            <person name="Wang M."/>
            <person name="Wolf Y.I."/>
            <person name="Yamagata H."/>
            <person name="Yamada T."/>
            <person name="Ye Y."/>
            <person name="Shaw J.R."/>
            <person name="Andrews J."/>
            <person name="Crease T.J."/>
            <person name="Tang H."/>
            <person name="Lucas S.M."/>
            <person name="Robertson H.M."/>
            <person name="Bork P."/>
            <person name="Koonin E.V."/>
            <person name="Zdobnov E.M."/>
            <person name="Grigoriev I.V."/>
            <person name="Lynch M."/>
            <person name="Boore J.L."/>
        </authorList>
    </citation>
    <scope>NUCLEOTIDE SEQUENCE [LARGE SCALE GENOMIC DNA]</scope>
</reference>
<dbReference type="AlphaFoldDB" id="E9I6R3"/>
<organism evidence="1 2">
    <name type="scientific">Daphnia pulex</name>
    <name type="common">Water flea</name>
    <dbReference type="NCBI Taxonomy" id="6669"/>
    <lineage>
        <taxon>Eukaryota</taxon>
        <taxon>Metazoa</taxon>
        <taxon>Ecdysozoa</taxon>
        <taxon>Arthropoda</taxon>
        <taxon>Crustacea</taxon>
        <taxon>Branchiopoda</taxon>
        <taxon>Diplostraca</taxon>
        <taxon>Cladocera</taxon>
        <taxon>Anomopoda</taxon>
        <taxon>Daphniidae</taxon>
        <taxon>Daphnia</taxon>
    </lineage>
</organism>
<accession>E9I6R3</accession>
<evidence type="ECO:0000313" key="2">
    <source>
        <dbReference type="Proteomes" id="UP000000305"/>
    </source>
</evidence>
<dbReference type="InParanoid" id="E9I6R3"/>
<evidence type="ECO:0000313" key="1">
    <source>
        <dbReference type="EMBL" id="EFX60317.1"/>
    </source>
</evidence>
<dbReference type="HOGENOM" id="CLU_2690305_0_0_1"/>
<name>E9I6R3_DAPPU</name>